<proteinExistence type="predicted"/>
<dbReference type="SMART" id="SM00248">
    <property type="entry name" value="ANK"/>
    <property type="match status" value="9"/>
</dbReference>
<dbReference type="Pfam" id="PF00023">
    <property type="entry name" value="Ank"/>
    <property type="match status" value="1"/>
</dbReference>
<dbReference type="Proteomes" id="UP001215712">
    <property type="component" value="Unassembled WGS sequence"/>
</dbReference>
<accession>A0AAD6HDX0</accession>
<dbReference type="AlphaFoldDB" id="A0AAD6HDX0"/>
<evidence type="ECO:0000256" key="1">
    <source>
        <dbReference type="PROSITE-ProRule" id="PRU00023"/>
    </source>
</evidence>
<dbReference type="Gene3D" id="1.25.40.20">
    <property type="entry name" value="Ankyrin repeat-containing domain"/>
    <property type="match status" value="3"/>
</dbReference>
<protein>
    <recommendedName>
        <fullName evidence="4">Ankyrin repeat protein</fullName>
    </recommendedName>
</protein>
<feature type="repeat" description="ANK" evidence="1">
    <location>
        <begin position="131"/>
        <end position="166"/>
    </location>
</feature>
<dbReference type="PANTHER" id="PTHR44207:SF2">
    <property type="entry name" value="REPEAT PROTEIN, PUTATIVE-RELATED"/>
    <property type="match status" value="1"/>
</dbReference>
<dbReference type="PRINTS" id="PR01415">
    <property type="entry name" value="ANKYRIN"/>
</dbReference>
<dbReference type="InterPro" id="IPR002110">
    <property type="entry name" value="Ankyrin_rpt"/>
</dbReference>
<feature type="repeat" description="ANK" evidence="1">
    <location>
        <begin position="233"/>
        <end position="265"/>
    </location>
</feature>
<dbReference type="PANTHER" id="PTHR44207">
    <property type="entry name" value="SURFACE ANTIGEN BSPA-LIKE-RELATED"/>
    <property type="match status" value="1"/>
</dbReference>
<comment type="caution">
    <text evidence="2">The sequence shown here is derived from an EMBL/GenBank/DDBJ whole genome shotgun (WGS) entry which is preliminary data.</text>
</comment>
<reference evidence="2" key="1">
    <citation type="journal article" date="2023" name="IMA Fungus">
        <title>Comparative genomic study of the Penicillium genus elucidates a diverse pangenome and 15 lateral gene transfer events.</title>
        <authorList>
            <person name="Petersen C."/>
            <person name="Sorensen T."/>
            <person name="Nielsen M.R."/>
            <person name="Sondergaard T.E."/>
            <person name="Sorensen J.L."/>
            <person name="Fitzpatrick D.A."/>
            <person name="Frisvad J.C."/>
            <person name="Nielsen K.L."/>
        </authorList>
    </citation>
    <scope>NUCLEOTIDE SEQUENCE</scope>
    <source>
        <strain evidence="2">IBT 17514</strain>
    </source>
</reference>
<dbReference type="SUPFAM" id="SSF48403">
    <property type="entry name" value="Ankyrin repeat"/>
    <property type="match status" value="1"/>
</dbReference>
<keyword evidence="3" id="KW-1185">Reference proteome</keyword>
<dbReference type="PROSITE" id="PS50088">
    <property type="entry name" value="ANK_REPEAT"/>
    <property type="match status" value="4"/>
</dbReference>
<keyword evidence="1" id="KW-0040">ANK repeat</keyword>
<evidence type="ECO:0000313" key="2">
    <source>
        <dbReference type="EMBL" id="KAJ5709620.1"/>
    </source>
</evidence>
<dbReference type="PROSITE" id="PS50297">
    <property type="entry name" value="ANK_REP_REGION"/>
    <property type="match status" value="2"/>
</dbReference>
<evidence type="ECO:0008006" key="4">
    <source>
        <dbReference type="Google" id="ProtNLM"/>
    </source>
</evidence>
<reference evidence="2" key="2">
    <citation type="submission" date="2023-01" db="EMBL/GenBank/DDBJ databases">
        <authorList>
            <person name="Petersen C."/>
        </authorList>
    </citation>
    <scope>NUCLEOTIDE SEQUENCE</scope>
    <source>
        <strain evidence="2">IBT 17514</strain>
    </source>
</reference>
<feature type="repeat" description="ANK" evidence="1">
    <location>
        <begin position="266"/>
        <end position="298"/>
    </location>
</feature>
<gene>
    <name evidence="2" type="ORF">N7493_009911</name>
</gene>
<feature type="repeat" description="ANK" evidence="1">
    <location>
        <begin position="99"/>
        <end position="131"/>
    </location>
</feature>
<dbReference type="Pfam" id="PF12796">
    <property type="entry name" value="Ank_2"/>
    <property type="match status" value="2"/>
</dbReference>
<organism evidence="2 3">
    <name type="scientific">Penicillium malachiteum</name>
    <dbReference type="NCBI Taxonomy" id="1324776"/>
    <lineage>
        <taxon>Eukaryota</taxon>
        <taxon>Fungi</taxon>
        <taxon>Dikarya</taxon>
        <taxon>Ascomycota</taxon>
        <taxon>Pezizomycotina</taxon>
        <taxon>Eurotiomycetes</taxon>
        <taxon>Eurotiomycetidae</taxon>
        <taxon>Eurotiales</taxon>
        <taxon>Aspergillaceae</taxon>
        <taxon>Penicillium</taxon>
    </lineage>
</organism>
<dbReference type="InterPro" id="IPR036770">
    <property type="entry name" value="Ankyrin_rpt-contain_sf"/>
</dbReference>
<evidence type="ECO:0000313" key="3">
    <source>
        <dbReference type="Proteomes" id="UP001215712"/>
    </source>
</evidence>
<name>A0AAD6HDX0_9EURO</name>
<sequence>MFSILFKLPNLLIFTCNNHVLTRLSDRNSGTHGRSLESQADINALLQTNRRLYQIFKTYLYRFNASFFTGSALLWAVRHNQPQTAHYALQNGVAELLDWDREPLHCAAENGDRDMVLLLLQYEAGVDCKRLNKTPLYVAGAQAYNCHAEVVKLLLEKGADTDAETSQGDTPLSQALHGSQYDIFWLLFDHGTRFQGRHSAEMRIFHEAALGNHIEIVWGLLEKGLDPNARDGEGYTALTGAAVNSNREVVRLLIEKGADLEAKNDDGNTALGACAYFGRETPVEILLDCGADPNSRDTRGNTPLHLALNETMAQLLLSRGAILDAVNDDGQTPLSQAVQLRNDGMEQFLLRYIAGKSQASAAALGQTQGVF</sequence>
<dbReference type="EMBL" id="JAQJAN010000018">
    <property type="protein sequence ID" value="KAJ5709620.1"/>
    <property type="molecule type" value="Genomic_DNA"/>
</dbReference>